<dbReference type="InterPro" id="IPR013785">
    <property type="entry name" value="Aldolase_TIM"/>
</dbReference>
<dbReference type="SUPFAM" id="SSF102114">
    <property type="entry name" value="Radical SAM enzymes"/>
    <property type="match status" value="1"/>
</dbReference>
<reference evidence="1 2" key="1">
    <citation type="submission" date="2014-12" db="EMBL/GenBank/DDBJ databases">
        <title>Genome assembly of Enhygromyxa salina DSM 15201.</title>
        <authorList>
            <person name="Sharma G."/>
            <person name="Subramanian S."/>
        </authorList>
    </citation>
    <scope>NUCLEOTIDE SEQUENCE [LARGE SCALE GENOMIC DNA]</scope>
    <source>
        <strain evidence="1 2">DSM 15201</strain>
    </source>
</reference>
<proteinExistence type="predicted"/>
<dbReference type="EMBL" id="JMCC02000122">
    <property type="protein sequence ID" value="KIG12666.1"/>
    <property type="molecule type" value="Genomic_DNA"/>
</dbReference>
<dbReference type="Proteomes" id="UP000031599">
    <property type="component" value="Unassembled WGS sequence"/>
</dbReference>
<accession>A0A0C2CN59</accession>
<dbReference type="NCBIfam" id="NF038073">
    <property type="entry name" value="rSAM_STM4011"/>
    <property type="match status" value="1"/>
</dbReference>
<dbReference type="Gene3D" id="3.20.20.70">
    <property type="entry name" value="Aldolase class I"/>
    <property type="match status" value="1"/>
</dbReference>
<protein>
    <recommendedName>
        <fullName evidence="3">Radical SAM protein</fullName>
    </recommendedName>
</protein>
<sequence>MFDLHINWRGPLSSCNYDCGYCPFAKQVSSRAELAQDEADLARFVTWCGDAEAHQRRLSILFTPWGEALIRPYYASALVELSHMPHVAAVAIQTNLSSRLEALAQAKRQTLGLWTTFHPSETSVDAFADRCATLDDMGIRYSVGVVGLREHFDLIEQLRARLRASVYLWINAYKSRGPGYYVDGEHERLAAIDPLFSYNAVRHQSLGQPCAAGRESLLVRGDGRVSRCHFVERSLGNLYDDELDAMLADRPCPQSSCGCFIGYVHLDRLKLRPRFADGLAARIL</sequence>
<dbReference type="CDD" id="cd01335">
    <property type="entry name" value="Radical_SAM"/>
    <property type="match status" value="1"/>
</dbReference>
<gene>
    <name evidence="1" type="ORF">DB30_01154</name>
</gene>
<dbReference type="InterPro" id="IPR058240">
    <property type="entry name" value="rSAM_sf"/>
</dbReference>
<dbReference type="InterPro" id="IPR050377">
    <property type="entry name" value="Radical_SAM_PqqE_MftC-like"/>
</dbReference>
<dbReference type="AlphaFoldDB" id="A0A0C2CN59"/>
<organism evidence="1 2">
    <name type="scientific">Enhygromyxa salina</name>
    <dbReference type="NCBI Taxonomy" id="215803"/>
    <lineage>
        <taxon>Bacteria</taxon>
        <taxon>Pseudomonadati</taxon>
        <taxon>Myxococcota</taxon>
        <taxon>Polyangia</taxon>
        <taxon>Nannocystales</taxon>
        <taxon>Nannocystaceae</taxon>
        <taxon>Enhygromyxa</taxon>
    </lineage>
</organism>
<comment type="caution">
    <text evidence="1">The sequence shown here is derived from an EMBL/GenBank/DDBJ whole genome shotgun (WGS) entry which is preliminary data.</text>
</comment>
<dbReference type="InterPro" id="IPR047771">
    <property type="entry name" value="Radical_SAM_STM4011-like"/>
</dbReference>
<dbReference type="PANTHER" id="PTHR11228">
    <property type="entry name" value="RADICAL SAM DOMAIN PROTEIN"/>
    <property type="match status" value="1"/>
</dbReference>
<dbReference type="RefSeq" id="WP_052557292.1">
    <property type="nucleotide sequence ID" value="NZ_JMCC02000122.1"/>
</dbReference>
<evidence type="ECO:0000313" key="1">
    <source>
        <dbReference type="EMBL" id="KIG12666.1"/>
    </source>
</evidence>
<dbReference type="PANTHER" id="PTHR11228:SF7">
    <property type="entry name" value="PQQA PEPTIDE CYCLASE"/>
    <property type="match status" value="1"/>
</dbReference>
<name>A0A0C2CN59_9BACT</name>
<evidence type="ECO:0008006" key="3">
    <source>
        <dbReference type="Google" id="ProtNLM"/>
    </source>
</evidence>
<evidence type="ECO:0000313" key="2">
    <source>
        <dbReference type="Proteomes" id="UP000031599"/>
    </source>
</evidence>